<feature type="domain" description="Thiolase C-terminal" evidence="7">
    <location>
        <begin position="279"/>
        <end position="399"/>
    </location>
</feature>
<evidence type="ECO:0000256" key="2">
    <source>
        <dbReference type="ARBA" id="ARBA00022679"/>
    </source>
</evidence>
<dbReference type="EMBL" id="MFLU01000007">
    <property type="protein sequence ID" value="OGG75111.1"/>
    <property type="molecule type" value="Genomic_DNA"/>
</dbReference>
<dbReference type="InterPro" id="IPR016039">
    <property type="entry name" value="Thiolase-like"/>
</dbReference>
<name>A0A1F6ENB4_9BACT</name>
<evidence type="ECO:0000256" key="1">
    <source>
        <dbReference type="ARBA" id="ARBA00010982"/>
    </source>
</evidence>
<protein>
    <recommendedName>
        <fullName evidence="10">Acetyl-CoA acetyltransferase</fullName>
    </recommendedName>
</protein>
<feature type="active site" description="Acyl-thioester intermediate" evidence="4">
    <location>
        <position position="83"/>
    </location>
</feature>
<dbReference type="InterPro" id="IPR002155">
    <property type="entry name" value="Thiolase"/>
</dbReference>
<dbReference type="PIRSF" id="PIRSF000429">
    <property type="entry name" value="Ac-CoA_Ac_transf"/>
    <property type="match status" value="1"/>
</dbReference>
<evidence type="ECO:0000313" key="8">
    <source>
        <dbReference type="EMBL" id="OGG75111.1"/>
    </source>
</evidence>
<dbReference type="GO" id="GO:0016747">
    <property type="term" value="F:acyltransferase activity, transferring groups other than amino-acyl groups"/>
    <property type="evidence" value="ECO:0007669"/>
    <property type="project" value="InterPro"/>
</dbReference>
<keyword evidence="2 5" id="KW-0808">Transferase</keyword>
<gene>
    <name evidence="8" type="ORF">A3A34_02010</name>
</gene>
<dbReference type="Pfam" id="PF02803">
    <property type="entry name" value="Thiolase_C"/>
    <property type="match status" value="1"/>
</dbReference>
<comment type="similarity">
    <text evidence="1 5">Belongs to the thiolase-like superfamily. Thiolase family.</text>
</comment>
<dbReference type="NCBIfam" id="TIGR01930">
    <property type="entry name" value="AcCoA-C-Actrans"/>
    <property type="match status" value="1"/>
</dbReference>
<dbReference type="Gene3D" id="3.40.47.10">
    <property type="match status" value="1"/>
</dbReference>
<keyword evidence="3 5" id="KW-0012">Acyltransferase</keyword>
<dbReference type="InterPro" id="IPR020617">
    <property type="entry name" value="Thiolase_C"/>
</dbReference>
<dbReference type="AlphaFoldDB" id="A0A1F6ENB4"/>
<organism evidence="8 9">
    <name type="scientific">Candidatus Kaiserbacteria bacterium RIFCSPLOWO2_01_FULL_50_24</name>
    <dbReference type="NCBI Taxonomy" id="1798507"/>
    <lineage>
        <taxon>Bacteria</taxon>
        <taxon>Candidatus Kaiseribacteriota</taxon>
    </lineage>
</organism>
<evidence type="ECO:0000256" key="5">
    <source>
        <dbReference type="RuleBase" id="RU003557"/>
    </source>
</evidence>
<dbReference type="InterPro" id="IPR020616">
    <property type="entry name" value="Thiolase_N"/>
</dbReference>
<evidence type="ECO:0000313" key="9">
    <source>
        <dbReference type="Proteomes" id="UP000178587"/>
    </source>
</evidence>
<dbReference type="PANTHER" id="PTHR18919:SF107">
    <property type="entry name" value="ACETYL-COA ACETYLTRANSFERASE, CYTOSOLIC"/>
    <property type="match status" value="1"/>
</dbReference>
<dbReference type="PANTHER" id="PTHR18919">
    <property type="entry name" value="ACETYL-COA C-ACYLTRANSFERASE"/>
    <property type="match status" value="1"/>
</dbReference>
<feature type="domain" description="Thiolase N-terminal" evidence="6">
    <location>
        <begin position="4"/>
        <end position="269"/>
    </location>
</feature>
<evidence type="ECO:0000259" key="7">
    <source>
        <dbReference type="Pfam" id="PF02803"/>
    </source>
</evidence>
<evidence type="ECO:0000256" key="3">
    <source>
        <dbReference type="ARBA" id="ARBA00023315"/>
    </source>
</evidence>
<dbReference type="Proteomes" id="UP000178587">
    <property type="component" value="Unassembled WGS sequence"/>
</dbReference>
<dbReference type="Pfam" id="PF00108">
    <property type="entry name" value="Thiolase_N"/>
    <property type="match status" value="1"/>
</dbReference>
<evidence type="ECO:0000256" key="4">
    <source>
        <dbReference type="PIRSR" id="PIRSR000429-1"/>
    </source>
</evidence>
<feature type="active site" description="Proton acceptor" evidence="4">
    <location>
        <position position="356"/>
    </location>
</feature>
<reference evidence="8 9" key="1">
    <citation type="journal article" date="2016" name="Nat. Commun.">
        <title>Thousands of microbial genomes shed light on interconnected biogeochemical processes in an aquifer system.</title>
        <authorList>
            <person name="Anantharaman K."/>
            <person name="Brown C.T."/>
            <person name="Hug L.A."/>
            <person name="Sharon I."/>
            <person name="Castelle C.J."/>
            <person name="Probst A.J."/>
            <person name="Thomas B.C."/>
            <person name="Singh A."/>
            <person name="Wilkins M.J."/>
            <person name="Karaoz U."/>
            <person name="Brodie E.L."/>
            <person name="Williams K.H."/>
            <person name="Hubbard S.S."/>
            <person name="Banfield J.F."/>
        </authorList>
    </citation>
    <scope>NUCLEOTIDE SEQUENCE [LARGE SCALE GENOMIC DNA]</scope>
</reference>
<proteinExistence type="inferred from homology"/>
<sequence length="400" mass="43368">MCGFTRTPHGKFMGALKDFSAAELGGIAIKKLLQKYEIPREEVNGVFMGEVLTAGEGQAPARRAAILGGLPESCPAETFNKVCSSSLVALHHATNMIRVGEVNLMISGGMESMSRSPYLLRRVSAKPGDQNLATLYEEATSLRDAESVLAYDSMFYDGLTEPSRMDRPNMAMLSDLCAVDKNIPRDDLDQYAYLSCARASMTDLEDRMAEHIVPITLSDGTELTRDETLRGPELEKMKNMAPLPKCTRVTLAAMSQLADGASALLIASDDAIRRLHLVPLARIVDFATFSHDLEWYTTAPVPAIGRLLLKNELDISDIGFFEVNEASAVVPIYTAKELRIPRGRLNIWGGSIAIGHPLGATSARITGTLAVQIQKHALRYGIATTCNGGGEAVAVLLERV</sequence>
<feature type="active site" description="Proton acceptor" evidence="4">
    <location>
        <position position="386"/>
    </location>
</feature>
<accession>A0A1F6ENB4</accession>
<comment type="caution">
    <text evidence="8">The sequence shown here is derived from an EMBL/GenBank/DDBJ whole genome shotgun (WGS) entry which is preliminary data.</text>
</comment>
<dbReference type="SUPFAM" id="SSF53901">
    <property type="entry name" value="Thiolase-like"/>
    <property type="match status" value="2"/>
</dbReference>
<dbReference type="STRING" id="1798507.A3A34_02010"/>
<evidence type="ECO:0000259" key="6">
    <source>
        <dbReference type="Pfam" id="PF00108"/>
    </source>
</evidence>
<dbReference type="CDD" id="cd00751">
    <property type="entry name" value="thiolase"/>
    <property type="match status" value="1"/>
</dbReference>
<evidence type="ECO:0008006" key="10">
    <source>
        <dbReference type="Google" id="ProtNLM"/>
    </source>
</evidence>